<dbReference type="InterPro" id="IPR027417">
    <property type="entry name" value="P-loop_NTPase"/>
</dbReference>
<name>A0A2S8G7H4_9BACT</name>
<organism evidence="4 5">
    <name type="scientific">Blastopirellula marina</name>
    <dbReference type="NCBI Taxonomy" id="124"/>
    <lineage>
        <taxon>Bacteria</taxon>
        <taxon>Pseudomonadati</taxon>
        <taxon>Planctomycetota</taxon>
        <taxon>Planctomycetia</taxon>
        <taxon>Pirellulales</taxon>
        <taxon>Pirellulaceae</taxon>
        <taxon>Blastopirellula</taxon>
    </lineage>
</organism>
<dbReference type="Gene3D" id="3.40.50.300">
    <property type="entry name" value="P-loop containing nucleotide triphosphate hydrolases"/>
    <property type="match status" value="1"/>
</dbReference>
<reference evidence="4 5" key="1">
    <citation type="submission" date="2018-02" db="EMBL/GenBank/DDBJ databases">
        <title>Comparative genomes isolates from brazilian mangrove.</title>
        <authorList>
            <person name="Araujo J.E."/>
            <person name="Taketani R.G."/>
            <person name="Silva M.C.P."/>
            <person name="Loureco M.V."/>
            <person name="Andreote F.D."/>
        </authorList>
    </citation>
    <scope>NUCLEOTIDE SEQUENCE [LARGE SCALE GENOMIC DNA]</scope>
    <source>
        <strain evidence="4 5">Hex-1 MGV</strain>
    </source>
</reference>
<dbReference type="Pfam" id="PF17396">
    <property type="entry name" value="DUF1611_N"/>
    <property type="match status" value="1"/>
</dbReference>
<dbReference type="Proteomes" id="UP000238322">
    <property type="component" value="Unassembled WGS sequence"/>
</dbReference>
<dbReference type="EMBL" id="PUHY01000001">
    <property type="protein sequence ID" value="PQO40402.1"/>
    <property type="molecule type" value="Genomic_DNA"/>
</dbReference>
<dbReference type="AlphaFoldDB" id="A0A2S8G7H4"/>
<evidence type="ECO:0000313" key="4">
    <source>
        <dbReference type="EMBL" id="PQO40402.1"/>
    </source>
</evidence>
<dbReference type="SUPFAM" id="SSF52540">
    <property type="entry name" value="P-loop containing nucleoside triphosphate hydrolases"/>
    <property type="match status" value="1"/>
</dbReference>
<accession>A0A2S8G7H4</accession>
<protein>
    <submittedName>
        <fullName evidence="4">DUF1611 domain-containing protein</fullName>
    </submittedName>
</protein>
<dbReference type="InterPro" id="IPR011669">
    <property type="entry name" value="DgcN-like"/>
</dbReference>
<dbReference type="RefSeq" id="WP_105327638.1">
    <property type="nucleotide sequence ID" value="NZ_PUHY01000001.1"/>
</dbReference>
<feature type="region of interest" description="Disordered" evidence="1">
    <location>
        <begin position="1"/>
        <end position="22"/>
    </location>
</feature>
<proteinExistence type="predicted"/>
<dbReference type="InterPro" id="IPR035402">
    <property type="entry name" value="DgcN-like_N"/>
</dbReference>
<dbReference type="Pfam" id="PF07755">
    <property type="entry name" value="DUF1611"/>
    <property type="match status" value="1"/>
</dbReference>
<dbReference type="OrthoDB" id="9778498at2"/>
<dbReference type="PANTHER" id="PTHR40690">
    <property type="entry name" value="GLL3100 PROTEIN"/>
    <property type="match status" value="1"/>
</dbReference>
<sequence>MSTTDQASTATPSSQPKTNTPLDLTSYHRIVVLTEGHSTPFSAKTAIGLLRFRGEDVVALLDSQAPARTTGECLGHGGDTPMVSSLSQVDQPDALFIGISPPGGRLPAAMRNAIHEAVHAGIDVVSGLHDHMIEDEELVAIANKTGAKLIDVRRNRFRDTAKHATFPAHSVRVHTVGHDCSVGKMFTALEIERELLRRNENARFLATGQTGIMISGRGIPIDSVVSDFVNGSIENMILDNSEFDYLLIEGQGSAVHPAFSAVTVGLLHGCAPHGLILCYEATRETTKGLDHVPLKSLSELCTLYEMLASARNPCQVIGVALNGRRITPEEAEVEKARVAEELGLPVCDVYRDGPGVLADAVIELGKKVRA</sequence>
<evidence type="ECO:0000313" key="5">
    <source>
        <dbReference type="Proteomes" id="UP000238322"/>
    </source>
</evidence>
<dbReference type="PANTHER" id="PTHR40690:SF1">
    <property type="entry name" value="DUF1611 DOMAIN-CONTAINING PROTEIN"/>
    <property type="match status" value="1"/>
</dbReference>
<comment type="caution">
    <text evidence="4">The sequence shown here is derived from an EMBL/GenBank/DDBJ whole genome shotgun (WGS) entry which is preliminary data.</text>
</comment>
<gene>
    <name evidence="4" type="ORF">C5Y83_00220</name>
</gene>
<dbReference type="Gene3D" id="3.40.50.720">
    <property type="entry name" value="NAD(P)-binding Rossmann-like Domain"/>
    <property type="match status" value="1"/>
</dbReference>
<feature type="domain" description="D-glutamate N-acetyltransferase-like C-terminal" evidence="2">
    <location>
        <begin position="171"/>
        <end position="357"/>
    </location>
</feature>
<dbReference type="InterPro" id="IPR035086">
    <property type="entry name" value="DgcN-like_C"/>
</dbReference>
<dbReference type="PIRSF" id="PIRSF026760">
    <property type="entry name" value="UCP026760"/>
    <property type="match status" value="1"/>
</dbReference>
<evidence type="ECO:0000259" key="3">
    <source>
        <dbReference type="Pfam" id="PF17396"/>
    </source>
</evidence>
<evidence type="ECO:0000259" key="2">
    <source>
        <dbReference type="Pfam" id="PF07755"/>
    </source>
</evidence>
<feature type="domain" description="D-glutamate N-acetyltransferase-like N-terminal" evidence="3">
    <location>
        <begin position="68"/>
        <end position="154"/>
    </location>
</feature>
<evidence type="ECO:0000256" key="1">
    <source>
        <dbReference type="SAM" id="MobiDB-lite"/>
    </source>
</evidence>